<organism evidence="2 3">
    <name type="scientific">Timema podura</name>
    <name type="common">Walking stick</name>
    <dbReference type="NCBI Taxonomy" id="61482"/>
    <lineage>
        <taxon>Eukaryota</taxon>
        <taxon>Metazoa</taxon>
        <taxon>Ecdysozoa</taxon>
        <taxon>Arthropoda</taxon>
        <taxon>Hexapoda</taxon>
        <taxon>Insecta</taxon>
        <taxon>Pterygota</taxon>
        <taxon>Neoptera</taxon>
        <taxon>Polyneoptera</taxon>
        <taxon>Phasmatodea</taxon>
        <taxon>Timematodea</taxon>
        <taxon>Timematoidea</taxon>
        <taxon>Timematidae</taxon>
        <taxon>Timema</taxon>
    </lineage>
</organism>
<dbReference type="Proteomes" id="UP001153148">
    <property type="component" value="Unassembled WGS sequence"/>
</dbReference>
<name>A0ABN7P623_TIMPD</name>
<dbReference type="EMBL" id="CAJPIN010025460">
    <property type="protein sequence ID" value="CAG2063288.1"/>
    <property type="molecule type" value="Genomic_DNA"/>
</dbReference>
<sequence>MLLGLLESDLEANIDSRMVDNAWRGAEAYHFFMLAQKQLYEEIGAEVLNNNIQAEDGASGDEEDNSSVVQEKPIPSFIDAAMKTALHLREYDDILEAEDIFSVLAIASCANGAFGTCSKAFIKLETLN</sequence>
<accession>A0ABN7P623</accession>
<evidence type="ECO:0000313" key="3">
    <source>
        <dbReference type="Proteomes" id="UP001153148"/>
    </source>
</evidence>
<keyword evidence="3" id="KW-1185">Reference proteome</keyword>
<comment type="caution">
    <text evidence="2">The sequence shown here is derived from an EMBL/GenBank/DDBJ whole genome shotgun (WGS) entry which is preliminary data.</text>
</comment>
<feature type="non-terminal residue" evidence="2">
    <location>
        <position position="128"/>
    </location>
</feature>
<proteinExistence type="predicted"/>
<feature type="domain" description="IFT121-like TPR repeats" evidence="1">
    <location>
        <begin position="78"/>
        <end position="127"/>
    </location>
</feature>
<reference evidence="2" key="1">
    <citation type="submission" date="2021-03" db="EMBL/GenBank/DDBJ databases">
        <authorList>
            <person name="Tran Van P."/>
        </authorList>
    </citation>
    <scope>NUCLEOTIDE SEQUENCE</scope>
</reference>
<evidence type="ECO:0000313" key="2">
    <source>
        <dbReference type="EMBL" id="CAG2063288.1"/>
    </source>
</evidence>
<evidence type="ECO:0000259" key="1">
    <source>
        <dbReference type="Pfam" id="PF25768"/>
    </source>
</evidence>
<gene>
    <name evidence="2" type="ORF">TPAB3V08_LOCUS10235</name>
</gene>
<dbReference type="InterPro" id="IPR057979">
    <property type="entry name" value="TPR_IFT121"/>
</dbReference>
<feature type="domain" description="IFT121-like TPR repeats" evidence="1">
    <location>
        <begin position="20"/>
        <end position="45"/>
    </location>
</feature>
<protein>
    <recommendedName>
        <fullName evidence="1">IFT121-like TPR repeats domain-containing protein</fullName>
    </recommendedName>
</protein>
<dbReference type="Pfam" id="PF25768">
    <property type="entry name" value="TPR_IFT121"/>
    <property type="match status" value="2"/>
</dbReference>